<accession>A0ABS0L6G3</accession>
<sequence length="237" mass="26036">MQLNIAAIWLCIDIRFNSFEDKYVTSSHGSYGFCFHIPNLLTMAATARHSRFLLPIFITTLLVGCGKEYFPEPQLPAATQTGAQTAGCKVNGTNWVPVNVDLFTSPPIVAHYNGDSENHQFTLDLSYSSADKDSPLYDTSVHLSALDVRAPGSYVLDQVARPELANTAPSYASFVYEAPSPSNSLFTGPQHPGQIVITRLDTVAHVISGTFEFTAQERYSSATVQVTEGRFDVKYKE</sequence>
<proteinExistence type="predicted"/>
<organism evidence="1 2">
    <name type="scientific">Hymenobacter guriensis</name>
    <dbReference type="NCBI Taxonomy" id="2793065"/>
    <lineage>
        <taxon>Bacteria</taxon>
        <taxon>Pseudomonadati</taxon>
        <taxon>Bacteroidota</taxon>
        <taxon>Cytophagia</taxon>
        <taxon>Cytophagales</taxon>
        <taxon>Hymenobacteraceae</taxon>
        <taxon>Hymenobacter</taxon>
    </lineage>
</organism>
<evidence type="ECO:0000313" key="2">
    <source>
        <dbReference type="Proteomes" id="UP000601099"/>
    </source>
</evidence>
<reference evidence="1 2" key="1">
    <citation type="submission" date="2020-11" db="EMBL/GenBank/DDBJ databases">
        <title>Hymenobacter sp.</title>
        <authorList>
            <person name="Kim M.K."/>
        </authorList>
    </citation>
    <scope>NUCLEOTIDE SEQUENCE [LARGE SCALE GENOMIC DNA]</scope>
    <source>
        <strain evidence="1 2">BT594</strain>
    </source>
</reference>
<dbReference type="Pfam" id="PF19765">
    <property type="entry name" value="DUF6252"/>
    <property type="match status" value="1"/>
</dbReference>
<dbReference type="EMBL" id="JADWYK010000010">
    <property type="protein sequence ID" value="MBG8555118.1"/>
    <property type="molecule type" value="Genomic_DNA"/>
</dbReference>
<protein>
    <submittedName>
        <fullName evidence="1">Uncharacterized protein</fullName>
    </submittedName>
</protein>
<evidence type="ECO:0000313" key="1">
    <source>
        <dbReference type="EMBL" id="MBG8555118.1"/>
    </source>
</evidence>
<dbReference type="InterPro" id="IPR046219">
    <property type="entry name" value="DUF6252"/>
</dbReference>
<dbReference type="RefSeq" id="WP_196956137.1">
    <property type="nucleotide sequence ID" value="NZ_JADWYK010000010.1"/>
</dbReference>
<dbReference type="Proteomes" id="UP000601099">
    <property type="component" value="Unassembled WGS sequence"/>
</dbReference>
<name>A0ABS0L6G3_9BACT</name>
<comment type="caution">
    <text evidence="1">The sequence shown here is derived from an EMBL/GenBank/DDBJ whole genome shotgun (WGS) entry which is preliminary data.</text>
</comment>
<gene>
    <name evidence="1" type="ORF">I5L79_16315</name>
</gene>
<keyword evidence="2" id="KW-1185">Reference proteome</keyword>